<dbReference type="CDD" id="cd00037">
    <property type="entry name" value="CLECT"/>
    <property type="match status" value="2"/>
</dbReference>
<evidence type="ECO:0000313" key="7">
    <source>
        <dbReference type="Proteomes" id="UP000008281"/>
    </source>
</evidence>
<dbReference type="PANTHER" id="PTHR22991">
    <property type="entry name" value="PROTEIN CBG13490"/>
    <property type="match status" value="1"/>
</dbReference>
<evidence type="ECO:0008006" key="8">
    <source>
        <dbReference type="Google" id="ProtNLM"/>
    </source>
</evidence>
<dbReference type="CDD" id="cd00041">
    <property type="entry name" value="CUB"/>
    <property type="match status" value="1"/>
</dbReference>
<dbReference type="InParanoid" id="E3MJ29"/>
<dbReference type="InterPro" id="IPR050976">
    <property type="entry name" value="Snaclec"/>
</dbReference>
<dbReference type="InterPro" id="IPR016186">
    <property type="entry name" value="C-type_lectin-like/link_sf"/>
</dbReference>
<name>E3MJ29_CAERE</name>
<reference evidence="6" key="1">
    <citation type="submission" date="2007-07" db="EMBL/GenBank/DDBJ databases">
        <title>PCAP assembly of the Caenorhabditis remanei genome.</title>
        <authorList>
            <consortium name="The Caenorhabditis remanei Sequencing Consortium"/>
            <person name="Wilson R.K."/>
        </authorList>
    </citation>
    <scope>NUCLEOTIDE SEQUENCE [LARGE SCALE GENOMIC DNA]</scope>
    <source>
        <strain evidence="6">PB4641</strain>
    </source>
</reference>
<dbReference type="SUPFAM" id="SSF56436">
    <property type="entry name" value="C-type lectin-like"/>
    <property type="match status" value="2"/>
</dbReference>
<evidence type="ECO:0000256" key="2">
    <source>
        <dbReference type="PROSITE-ProRule" id="PRU00059"/>
    </source>
</evidence>
<dbReference type="PROSITE" id="PS01180">
    <property type="entry name" value="CUB"/>
    <property type="match status" value="1"/>
</dbReference>
<dbReference type="InterPro" id="IPR001304">
    <property type="entry name" value="C-type_lectin-like"/>
</dbReference>
<dbReference type="SUPFAM" id="SSF49854">
    <property type="entry name" value="Spermadhesin, CUB domain"/>
    <property type="match status" value="1"/>
</dbReference>
<dbReference type="EMBL" id="DS268449">
    <property type="protein sequence ID" value="EFP03399.1"/>
    <property type="molecule type" value="Genomic_DNA"/>
</dbReference>
<dbReference type="Pfam" id="PF00431">
    <property type="entry name" value="CUB"/>
    <property type="match status" value="1"/>
</dbReference>
<dbReference type="SMART" id="SM00034">
    <property type="entry name" value="CLECT"/>
    <property type="match status" value="2"/>
</dbReference>
<dbReference type="InterPro" id="IPR000859">
    <property type="entry name" value="CUB_dom"/>
</dbReference>
<dbReference type="AlphaFoldDB" id="E3MJ29"/>
<dbReference type="HOGENOM" id="CLU_037161_0_0_1"/>
<feature type="signal peptide" evidence="3">
    <location>
        <begin position="1"/>
        <end position="22"/>
    </location>
</feature>
<sequence>MISKSVSIFLLLALFSIKYSEGQSCPTGFQLVNQNKCLRVFAQKLKHLEAETDCSYLGGTLVTIKTAIDNRVIANIAANAGASSIWIGIFCFATGNTTTCYHDDNSGELTYNSFASGNPAVTGNGGCVYMQTSGKTSGQWLSAPCAVVGMPFVCEVPMTVADPTCSHNYNGYCYTGSTEMHLATINTTYERAQSICQSKNSDLVSIHSKQELDFIRAIYRNSGIQQIFVGAQAFLPDTFDWSDGSNWDFDYTDPLATSKGNCLVMDLSDRPNNGMWSQTDCQNVNFFLCKRKIGDATVATTVATAETTEAVNPKFKRASRGTLEQLSYLHNFLSFFLAAIRNELLDFSNCNSTLILAPGTITSFGYPNTKPPITTCTWNIGALGPYRVGVYFTDFSVYNAVYVYDEYGNIISSVTGNMRPFQVLGTSNVVTITHDSRFDAAYNYNGFSATILPY</sequence>
<feature type="chain" id="PRO_5003175844" description="C-type LECtin" evidence="3">
    <location>
        <begin position="23"/>
        <end position="454"/>
    </location>
</feature>
<feature type="domain" description="C-type lectin" evidence="5">
    <location>
        <begin position="33"/>
        <end position="145"/>
    </location>
</feature>
<dbReference type="Gene3D" id="2.60.120.290">
    <property type="entry name" value="Spermadhesin, CUB domain"/>
    <property type="match status" value="1"/>
</dbReference>
<dbReference type="eggNOG" id="KOG4297">
    <property type="taxonomic scope" value="Eukaryota"/>
</dbReference>
<dbReference type="PANTHER" id="PTHR22991:SF43">
    <property type="entry name" value="C-TYPE LECTIN-RELATED"/>
    <property type="match status" value="1"/>
</dbReference>
<dbReference type="OrthoDB" id="5779307at2759"/>
<dbReference type="InterPro" id="IPR016187">
    <property type="entry name" value="CTDL_fold"/>
</dbReference>
<protein>
    <recommendedName>
        <fullName evidence="8">C-type LECtin</fullName>
    </recommendedName>
</protein>
<evidence type="ECO:0000256" key="1">
    <source>
        <dbReference type="ARBA" id="ARBA00023157"/>
    </source>
</evidence>
<dbReference type="PROSITE" id="PS50041">
    <property type="entry name" value="C_TYPE_LECTIN_2"/>
    <property type="match status" value="2"/>
</dbReference>
<evidence type="ECO:0000259" key="5">
    <source>
        <dbReference type="PROSITE" id="PS50041"/>
    </source>
</evidence>
<feature type="domain" description="C-type lectin" evidence="5">
    <location>
        <begin position="169"/>
        <end position="290"/>
    </location>
</feature>
<feature type="domain" description="CUB" evidence="4">
    <location>
        <begin position="350"/>
        <end position="454"/>
    </location>
</feature>
<dbReference type="SMART" id="SM00042">
    <property type="entry name" value="CUB"/>
    <property type="match status" value="1"/>
</dbReference>
<proteinExistence type="predicted"/>
<dbReference type="Pfam" id="PF00059">
    <property type="entry name" value="Lectin_C"/>
    <property type="match status" value="2"/>
</dbReference>
<gene>
    <name evidence="6" type="ORF">CRE_09543</name>
</gene>
<dbReference type="InterPro" id="IPR035914">
    <property type="entry name" value="Sperma_CUB_dom_sf"/>
</dbReference>
<keyword evidence="1" id="KW-1015">Disulfide bond</keyword>
<dbReference type="Gene3D" id="3.10.100.10">
    <property type="entry name" value="Mannose-Binding Protein A, subunit A"/>
    <property type="match status" value="2"/>
</dbReference>
<dbReference type="STRING" id="31234.E3MJ29"/>
<evidence type="ECO:0000259" key="4">
    <source>
        <dbReference type="PROSITE" id="PS01180"/>
    </source>
</evidence>
<comment type="caution">
    <text evidence="2">Lacks conserved residue(s) required for the propagation of feature annotation.</text>
</comment>
<keyword evidence="3" id="KW-0732">Signal</keyword>
<evidence type="ECO:0000256" key="3">
    <source>
        <dbReference type="SAM" id="SignalP"/>
    </source>
</evidence>
<dbReference type="Proteomes" id="UP000008281">
    <property type="component" value="Unassembled WGS sequence"/>
</dbReference>
<accession>E3MJ29</accession>
<organism evidence="7">
    <name type="scientific">Caenorhabditis remanei</name>
    <name type="common">Caenorhabditis vulgaris</name>
    <dbReference type="NCBI Taxonomy" id="31234"/>
    <lineage>
        <taxon>Eukaryota</taxon>
        <taxon>Metazoa</taxon>
        <taxon>Ecdysozoa</taxon>
        <taxon>Nematoda</taxon>
        <taxon>Chromadorea</taxon>
        <taxon>Rhabditida</taxon>
        <taxon>Rhabditina</taxon>
        <taxon>Rhabditomorpha</taxon>
        <taxon>Rhabditoidea</taxon>
        <taxon>Rhabditidae</taxon>
        <taxon>Peloderinae</taxon>
        <taxon>Caenorhabditis</taxon>
    </lineage>
</organism>
<keyword evidence="7" id="KW-1185">Reference proteome</keyword>
<dbReference type="OMA" id="TFDWVDG"/>
<evidence type="ECO:0000313" key="6">
    <source>
        <dbReference type="EMBL" id="EFP03399.1"/>
    </source>
</evidence>